<reference evidence="1 2" key="1">
    <citation type="submission" date="2019-06" db="EMBL/GenBank/DDBJ databases">
        <title>Sequencing the genomes of 1000 actinobacteria strains.</title>
        <authorList>
            <person name="Klenk H.-P."/>
        </authorList>
    </citation>
    <scope>NUCLEOTIDE SEQUENCE [LARGE SCALE GENOMIC DNA]</scope>
    <source>
        <strain evidence="1 2">DSM 43866</strain>
    </source>
</reference>
<dbReference type="EMBL" id="VIWY01000003">
    <property type="protein sequence ID" value="TWG20473.1"/>
    <property type="molecule type" value="Genomic_DNA"/>
</dbReference>
<dbReference type="Proteomes" id="UP000320239">
    <property type="component" value="Unassembled WGS sequence"/>
</dbReference>
<gene>
    <name evidence="1" type="ORF">FHX34_1031</name>
</gene>
<comment type="caution">
    <text evidence="1">The sequence shown here is derived from an EMBL/GenBank/DDBJ whole genome shotgun (WGS) entry which is preliminary data.</text>
</comment>
<organism evidence="1 2">
    <name type="scientific">Actinoplanes teichomyceticus</name>
    <dbReference type="NCBI Taxonomy" id="1867"/>
    <lineage>
        <taxon>Bacteria</taxon>
        <taxon>Bacillati</taxon>
        <taxon>Actinomycetota</taxon>
        <taxon>Actinomycetes</taxon>
        <taxon>Micromonosporales</taxon>
        <taxon>Micromonosporaceae</taxon>
        <taxon>Actinoplanes</taxon>
    </lineage>
</organism>
<evidence type="ECO:0000313" key="2">
    <source>
        <dbReference type="Proteomes" id="UP000320239"/>
    </source>
</evidence>
<dbReference type="AlphaFoldDB" id="A0A561W9G9"/>
<evidence type="ECO:0000313" key="1">
    <source>
        <dbReference type="EMBL" id="TWG20473.1"/>
    </source>
</evidence>
<accession>A0A561W9G9</accession>
<protein>
    <submittedName>
        <fullName evidence="1">Uncharacterized protein</fullName>
    </submittedName>
</protein>
<proteinExistence type="predicted"/>
<name>A0A561W9G9_ACTTI</name>
<keyword evidence="2" id="KW-1185">Reference proteome</keyword>
<feature type="non-terminal residue" evidence="1">
    <location>
        <position position="203"/>
    </location>
</feature>
<sequence length="203" mass="21249">MSEANFAHPRGDTFEYAGATVELVDASTILAAARVNPVDLVRRADWPEPVRRVEVTVSSVDAAGGPAHVFVARVHAGAAPMTTERMRRIVLGRDPIGLLLSRRIAEGDPVATRIVDGVGTAAAAAYRKLGLDRAGGPAAHRGPAVLADAGVGLQAEVGYEADGDVVRLRAQVPRDEVTPNHLRAFVTLTLQAVAELAGADALR</sequence>